<sequence length="183" mass="21352">MELNLYDDRRYFVTWTEHELEGRSKAKLVFQPIRCLDGGRTGPVELTVYPIQDYRPRKLDIRLPDGLYRCFLADVDSGAPLISEREVFFGKPRRVELRSQREQGGFRRFTIVSPLPLRAGDCSLDYGVFGTVPLPEAEKSGEQYRITFLLRPRRTLPVKLRWAEHMKKMMTLPETLEDTSGWQ</sequence>
<dbReference type="AlphaFoldDB" id="A6NS44"/>
<dbReference type="STRING" id="411467.BACCAP_01023"/>
<accession>A6NS44</accession>
<reference evidence="1 2" key="1">
    <citation type="submission" date="2007-04" db="EMBL/GenBank/DDBJ databases">
        <authorList>
            <person name="Fulton L."/>
            <person name="Clifton S."/>
            <person name="Fulton B."/>
            <person name="Xu J."/>
            <person name="Minx P."/>
            <person name="Pepin K.H."/>
            <person name="Johnson M."/>
            <person name="Thiruvilangam P."/>
            <person name="Bhonagiri V."/>
            <person name="Nash W.E."/>
            <person name="Mardis E.R."/>
            <person name="Wilson R.K."/>
        </authorList>
    </citation>
    <scope>NUCLEOTIDE SEQUENCE [LARGE SCALE GENOMIC DNA]</scope>
    <source>
        <strain evidence="1 2">ATCC 29799</strain>
    </source>
</reference>
<organism evidence="1 2">
    <name type="scientific">Pseudoflavonifractor capillosus ATCC 29799</name>
    <dbReference type="NCBI Taxonomy" id="411467"/>
    <lineage>
        <taxon>Bacteria</taxon>
        <taxon>Bacillati</taxon>
        <taxon>Bacillota</taxon>
        <taxon>Clostridia</taxon>
        <taxon>Eubacteriales</taxon>
        <taxon>Oscillospiraceae</taxon>
        <taxon>Pseudoflavonifractor</taxon>
    </lineage>
</organism>
<dbReference type="EMBL" id="AAXG02000007">
    <property type="protein sequence ID" value="EDN01082.1"/>
    <property type="molecule type" value="Genomic_DNA"/>
</dbReference>
<keyword evidence="2" id="KW-1185">Reference proteome</keyword>
<proteinExistence type="predicted"/>
<dbReference type="Proteomes" id="UP000003639">
    <property type="component" value="Unassembled WGS sequence"/>
</dbReference>
<comment type="caution">
    <text evidence="1">The sequence shown here is derived from an EMBL/GenBank/DDBJ whole genome shotgun (WGS) entry which is preliminary data.</text>
</comment>
<name>A6NS44_9FIRM</name>
<evidence type="ECO:0000313" key="1">
    <source>
        <dbReference type="EMBL" id="EDN01082.1"/>
    </source>
</evidence>
<evidence type="ECO:0000313" key="2">
    <source>
        <dbReference type="Proteomes" id="UP000003639"/>
    </source>
</evidence>
<dbReference type="RefSeq" id="WP_006571571.1">
    <property type="nucleotide sequence ID" value="NZ_AAXG02000007.1"/>
</dbReference>
<reference evidence="1 2" key="2">
    <citation type="submission" date="2007-06" db="EMBL/GenBank/DDBJ databases">
        <title>Draft genome sequence of Pseudoflavonifractor capillosus ATCC 29799.</title>
        <authorList>
            <person name="Sudarsanam P."/>
            <person name="Ley R."/>
            <person name="Guruge J."/>
            <person name="Turnbaugh P.J."/>
            <person name="Mahowald M."/>
            <person name="Liep D."/>
            <person name="Gordon J."/>
        </authorList>
    </citation>
    <scope>NUCLEOTIDE SEQUENCE [LARGE SCALE GENOMIC DNA]</scope>
    <source>
        <strain evidence="1 2">ATCC 29799</strain>
    </source>
</reference>
<protein>
    <submittedName>
        <fullName evidence="1">Uncharacterized protein</fullName>
    </submittedName>
</protein>
<gene>
    <name evidence="1" type="ORF">BACCAP_01023</name>
</gene>